<protein>
    <recommendedName>
        <fullName evidence="4 12">4-hydroxy-tetrahydrodipicolinate synthase</fullName>
        <shortName evidence="12">HTPA synthase</shortName>
        <ecNumber evidence="4 12">4.3.3.7</ecNumber>
    </recommendedName>
</protein>
<feature type="active site" description="Schiff-base intermediate with substrate" evidence="12 14">
    <location>
        <position position="166"/>
    </location>
</feature>
<dbReference type="GO" id="GO:0009089">
    <property type="term" value="P:lysine biosynthetic process via diaminopimelate"/>
    <property type="evidence" value="ECO:0007669"/>
    <property type="project" value="UniProtKB-UniRule"/>
</dbReference>
<keyword evidence="6 12" id="KW-0028">Amino-acid biosynthesis</keyword>
<dbReference type="PANTHER" id="PTHR12128">
    <property type="entry name" value="DIHYDRODIPICOLINATE SYNTHASE"/>
    <property type="match status" value="1"/>
</dbReference>
<keyword evidence="5 12" id="KW-0963">Cytoplasm</keyword>
<dbReference type="RefSeq" id="WP_041093797.1">
    <property type="nucleotide sequence ID" value="NZ_AP014680.1"/>
</dbReference>
<dbReference type="UniPathway" id="UPA00034">
    <property type="reaction ID" value="UER00017"/>
</dbReference>
<dbReference type="Gene3D" id="3.20.20.70">
    <property type="entry name" value="Aldolase class I"/>
    <property type="match status" value="1"/>
</dbReference>
<dbReference type="GO" id="GO:0005829">
    <property type="term" value="C:cytosol"/>
    <property type="evidence" value="ECO:0007669"/>
    <property type="project" value="TreeGrafter"/>
</dbReference>
<evidence type="ECO:0000313" key="17">
    <source>
        <dbReference type="Proteomes" id="UP000031620"/>
    </source>
</evidence>
<feature type="binding site" evidence="12 15">
    <location>
        <position position="207"/>
    </location>
    <ligand>
        <name>pyruvate</name>
        <dbReference type="ChEBI" id="CHEBI:15361"/>
    </ligand>
</feature>
<comment type="subcellular location">
    <subcellularLocation>
        <location evidence="12">Cytoplasm</location>
    </subcellularLocation>
</comment>
<accession>A0A0A1GY49</accession>
<dbReference type="AlphaFoldDB" id="A0A0A1GY49"/>
<evidence type="ECO:0000256" key="8">
    <source>
        <dbReference type="ARBA" id="ARBA00023154"/>
    </source>
</evidence>
<comment type="caution">
    <text evidence="12">Was originally thought to be a dihydrodipicolinate synthase (DHDPS), catalyzing the condensation of (S)-aspartate-beta-semialdehyde [(S)-ASA] and pyruvate to dihydrodipicolinate (DHDP). However, it was shown in E.coli that the product of the enzymatic reaction is not dihydrodipicolinate but in fact (4S)-4-hydroxy-2,3,4,5-tetrahydro-(2S)-dipicolinic acid (HTPA), and that the consecutive dehydration reaction leading to DHDP is not spontaneous but catalyzed by DapB.</text>
</comment>
<evidence type="ECO:0000256" key="14">
    <source>
        <dbReference type="PIRSR" id="PIRSR001365-1"/>
    </source>
</evidence>
<dbReference type="PIRSF" id="PIRSF001365">
    <property type="entry name" value="DHDPS"/>
    <property type="match status" value="1"/>
</dbReference>
<evidence type="ECO:0000256" key="15">
    <source>
        <dbReference type="PIRSR" id="PIRSR001365-2"/>
    </source>
</evidence>
<comment type="pathway">
    <text evidence="2 12">Amino-acid biosynthesis; L-lysine biosynthesis via DAP pathway; (S)-tetrahydrodipicolinate from L-aspartate: step 3/4.</text>
</comment>
<dbReference type="InterPro" id="IPR005263">
    <property type="entry name" value="DapA"/>
</dbReference>
<dbReference type="Proteomes" id="UP000031620">
    <property type="component" value="Chromosome"/>
</dbReference>
<keyword evidence="10 12" id="KW-0704">Schiff base</keyword>
<reference evidence="16 17" key="1">
    <citation type="submission" date="2014-11" db="EMBL/GenBank/DDBJ databases">
        <title>Complete genome sequence and analysis of Lactobacillus hokkaidonensis LOOC260T.</title>
        <authorList>
            <person name="Tanizawa Y."/>
            <person name="Tohno M."/>
            <person name="Kaminuma E."/>
            <person name="Nakamura Y."/>
            <person name="Arita M."/>
        </authorList>
    </citation>
    <scope>NUCLEOTIDE SEQUENCE [LARGE SCALE GENOMIC DNA]</scope>
    <source>
        <strain evidence="16 17">LOOC260</strain>
    </source>
</reference>
<evidence type="ECO:0000256" key="1">
    <source>
        <dbReference type="ARBA" id="ARBA00003294"/>
    </source>
</evidence>
<evidence type="ECO:0000256" key="13">
    <source>
        <dbReference type="PIRNR" id="PIRNR001365"/>
    </source>
</evidence>
<comment type="catalytic activity">
    <reaction evidence="11 12">
        <text>L-aspartate 4-semialdehyde + pyruvate = (2S,4S)-4-hydroxy-2,3,4,5-tetrahydrodipicolinate + H2O + H(+)</text>
        <dbReference type="Rhea" id="RHEA:34171"/>
        <dbReference type="ChEBI" id="CHEBI:15361"/>
        <dbReference type="ChEBI" id="CHEBI:15377"/>
        <dbReference type="ChEBI" id="CHEBI:15378"/>
        <dbReference type="ChEBI" id="CHEBI:67139"/>
        <dbReference type="ChEBI" id="CHEBI:537519"/>
        <dbReference type="EC" id="4.3.3.7"/>
    </reaction>
</comment>
<feature type="binding site" evidence="12 15">
    <location>
        <position position="49"/>
    </location>
    <ligand>
        <name>pyruvate</name>
        <dbReference type="ChEBI" id="CHEBI:15361"/>
    </ligand>
</feature>
<dbReference type="HAMAP" id="MF_00418">
    <property type="entry name" value="DapA"/>
    <property type="match status" value="1"/>
</dbReference>
<gene>
    <name evidence="12" type="primary">dapA</name>
    <name evidence="16" type="ORF">LOOC260_113270</name>
</gene>
<feature type="site" description="Part of a proton relay during catalysis" evidence="12">
    <location>
        <position position="48"/>
    </location>
</feature>
<dbReference type="InterPro" id="IPR002220">
    <property type="entry name" value="DapA-like"/>
</dbReference>
<dbReference type="CDD" id="cd00950">
    <property type="entry name" value="DHDPS"/>
    <property type="match status" value="1"/>
</dbReference>
<dbReference type="PANTHER" id="PTHR12128:SF66">
    <property type="entry name" value="4-HYDROXY-2-OXOGLUTARATE ALDOLASE, MITOCHONDRIAL"/>
    <property type="match status" value="1"/>
</dbReference>
<evidence type="ECO:0000256" key="9">
    <source>
        <dbReference type="ARBA" id="ARBA00023239"/>
    </source>
</evidence>
<dbReference type="InterPro" id="IPR013785">
    <property type="entry name" value="Aldolase_TIM"/>
</dbReference>
<dbReference type="HOGENOM" id="CLU_049343_7_1_9"/>
<feature type="active site" description="Proton donor/acceptor" evidence="12 14">
    <location>
        <position position="138"/>
    </location>
</feature>
<dbReference type="SMART" id="SM01130">
    <property type="entry name" value="DHDPS"/>
    <property type="match status" value="1"/>
</dbReference>
<evidence type="ECO:0000256" key="10">
    <source>
        <dbReference type="ARBA" id="ARBA00023270"/>
    </source>
</evidence>
<name>A0A0A1GY49_9LACO</name>
<evidence type="ECO:0000313" key="16">
    <source>
        <dbReference type="EMBL" id="BAP85863.1"/>
    </source>
</evidence>
<dbReference type="PROSITE" id="PS00666">
    <property type="entry name" value="DHDPS_2"/>
    <property type="match status" value="1"/>
</dbReference>
<dbReference type="EMBL" id="AP014680">
    <property type="protein sequence ID" value="BAP85863.1"/>
    <property type="molecule type" value="Genomic_DNA"/>
</dbReference>
<keyword evidence="8 12" id="KW-0457">Lysine biosynthesis</keyword>
<sequence length="291" mass="31593">MTFDNVDLMTAIVTPFDDLAERIDFKRLEDLINHLISTGSKGFVVGGTTGETPTLTHDEKIELFTRSAQIINERVPLIVGTGSNNTRDTAEFTKEVGTIKGIDAALVVVPYYNKPNQKGMIAHFKAVAKQSALPIIIYNIPGRTGVTMAVETVVTLSHVDKIIGVKQCTDIDDLGQLVKLTADDFLIYSGEDNLALATKEIGGAGVISVASHVYGDEMSKMYAAVDRGDWQAAAKIQQDLTPKMKALFMYPSPAPVKAALNHLGYQVGGSRLPILALNETEQTKLFKILEI</sequence>
<feature type="site" description="Part of a proton relay during catalysis" evidence="12">
    <location>
        <position position="112"/>
    </location>
</feature>
<dbReference type="STRING" id="1291742.LOOC260_113270"/>
<dbReference type="NCBIfam" id="TIGR00674">
    <property type="entry name" value="dapA"/>
    <property type="match status" value="1"/>
</dbReference>
<evidence type="ECO:0000256" key="5">
    <source>
        <dbReference type="ARBA" id="ARBA00022490"/>
    </source>
</evidence>
<evidence type="ECO:0000256" key="6">
    <source>
        <dbReference type="ARBA" id="ARBA00022605"/>
    </source>
</evidence>
<evidence type="ECO:0000256" key="4">
    <source>
        <dbReference type="ARBA" id="ARBA00012086"/>
    </source>
</evidence>
<dbReference type="SUPFAM" id="SSF51569">
    <property type="entry name" value="Aldolase"/>
    <property type="match status" value="1"/>
</dbReference>
<evidence type="ECO:0000256" key="7">
    <source>
        <dbReference type="ARBA" id="ARBA00022915"/>
    </source>
</evidence>
<dbReference type="GO" id="GO:0019877">
    <property type="term" value="P:diaminopimelate biosynthetic process"/>
    <property type="evidence" value="ECO:0007669"/>
    <property type="project" value="UniProtKB-UniRule"/>
</dbReference>
<dbReference type="Pfam" id="PF00701">
    <property type="entry name" value="DHDPS"/>
    <property type="match status" value="1"/>
</dbReference>
<dbReference type="EC" id="4.3.3.7" evidence="4 12"/>
<dbReference type="PRINTS" id="PR00146">
    <property type="entry name" value="DHPICSNTHASE"/>
</dbReference>
<keyword evidence="7 12" id="KW-0220">Diaminopimelate biosynthesis</keyword>
<organism evidence="16 17">
    <name type="scientific">Paucilactobacillus hokkaidonensis JCM 18461</name>
    <dbReference type="NCBI Taxonomy" id="1291742"/>
    <lineage>
        <taxon>Bacteria</taxon>
        <taxon>Bacillati</taxon>
        <taxon>Bacillota</taxon>
        <taxon>Bacilli</taxon>
        <taxon>Lactobacillales</taxon>
        <taxon>Lactobacillaceae</taxon>
        <taxon>Paucilactobacillus</taxon>
    </lineage>
</organism>
<dbReference type="KEGG" id="lho:LOOC260_113270"/>
<evidence type="ECO:0000256" key="2">
    <source>
        <dbReference type="ARBA" id="ARBA00005120"/>
    </source>
</evidence>
<evidence type="ECO:0000256" key="11">
    <source>
        <dbReference type="ARBA" id="ARBA00047836"/>
    </source>
</evidence>
<dbReference type="GO" id="GO:0008840">
    <property type="term" value="F:4-hydroxy-tetrahydrodipicolinate synthase activity"/>
    <property type="evidence" value="ECO:0007669"/>
    <property type="project" value="UniProtKB-UniRule"/>
</dbReference>
<comment type="similarity">
    <text evidence="3 12 13">Belongs to the DapA family.</text>
</comment>
<dbReference type="InterPro" id="IPR020625">
    <property type="entry name" value="Schiff_base-form_aldolases_AS"/>
</dbReference>
<comment type="subunit">
    <text evidence="12">Homotetramer; dimer of dimers.</text>
</comment>
<proteinExistence type="inferred from homology"/>
<evidence type="ECO:0000256" key="12">
    <source>
        <dbReference type="HAMAP-Rule" id="MF_00418"/>
    </source>
</evidence>
<evidence type="ECO:0000256" key="3">
    <source>
        <dbReference type="ARBA" id="ARBA00007592"/>
    </source>
</evidence>
<comment type="function">
    <text evidence="1 12">Catalyzes the condensation of (S)-aspartate-beta-semialdehyde [(S)-ASA] and pyruvate to 4-hydroxy-tetrahydrodipicolinate (HTPA).</text>
</comment>
<keyword evidence="9 12" id="KW-0456">Lyase</keyword>